<organism evidence="1 2">
    <name type="scientific">Pediococcus acidilactici</name>
    <dbReference type="NCBI Taxonomy" id="1254"/>
    <lineage>
        <taxon>Bacteria</taxon>
        <taxon>Bacillati</taxon>
        <taxon>Bacillota</taxon>
        <taxon>Bacilli</taxon>
        <taxon>Lactobacillales</taxon>
        <taxon>Lactobacillaceae</taxon>
        <taxon>Pediococcus</taxon>
        <taxon>Pediococcus acidilactici group</taxon>
    </lineage>
</organism>
<protein>
    <submittedName>
        <fullName evidence="1">Minor capsid protein</fullName>
    </submittedName>
</protein>
<reference evidence="1" key="1">
    <citation type="journal article" date="2023" name="PeerJ">
        <title>Selection and evaluation of lactic acid bacteria from chicken feces in Thailand as potential probiotics.</title>
        <authorList>
            <person name="Khurajog B."/>
            <person name="Disastra Y."/>
            <person name="Lawwyne L.D."/>
            <person name="Sirichokchatchawan W."/>
            <person name="Niyomtham W."/>
            <person name="Yindee J."/>
            <person name="Hampson D.J."/>
            <person name="Prapasarakul N."/>
        </authorList>
    </citation>
    <scope>NUCLEOTIDE SEQUENCE</scope>
    <source>
        <strain evidence="1">BF9</strain>
    </source>
</reference>
<reference evidence="1" key="2">
    <citation type="submission" date="2023-10" db="EMBL/GenBank/DDBJ databases">
        <authorList>
            <person name="Khurajog B."/>
        </authorList>
    </citation>
    <scope>NUCLEOTIDE SEQUENCE</scope>
    <source>
        <strain evidence="1">BF9</strain>
    </source>
</reference>
<sequence length="131" mass="14979">MDLIVRLVETINDQCDLPYPVIAGYLKPGECIGLVPDPGSSTIDEDWSGNKTKRMNYTVAMRTKDAEKADKFMWEISNFLEMADDIPSADESYIFQEIEQTGLPSMSEQDEQGYTDYMLNFFVQIITRTNK</sequence>
<comment type="caution">
    <text evidence="1">The sequence shown here is derived from an EMBL/GenBank/DDBJ whole genome shotgun (WGS) entry which is preliminary data.</text>
</comment>
<name>A0AAW8YHC1_PEDAC</name>
<gene>
    <name evidence="1" type="ORF">R0G89_05375</name>
</gene>
<evidence type="ECO:0000313" key="2">
    <source>
        <dbReference type="Proteomes" id="UP001280897"/>
    </source>
</evidence>
<accession>A0AAW8YHC1</accession>
<dbReference type="RefSeq" id="WP_317072125.1">
    <property type="nucleotide sequence ID" value="NZ_JAWJAV010000003.1"/>
</dbReference>
<dbReference type="InterPro" id="IPR024411">
    <property type="entry name" value="Tail_terminator_phage"/>
</dbReference>
<dbReference type="AlphaFoldDB" id="A0AAW8YHC1"/>
<dbReference type="EMBL" id="JAWJAV010000003">
    <property type="protein sequence ID" value="MDV2621161.1"/>
    <property type="molecule type" value="Genomic_DNA"/>
</dbReference>
<dbReference type="Proteomes" id="UP001280897">
    <property type="component" value="Unassembled WGS sequence"/>
</dbReference>
<proteinExistence type="predicted"/>
<dbReference type="Pfam" id="PF12691">
    <property type="entry name" value="Phage_tail_terminator_6"/>
    <property type="match status" value="1"/>
</dbReference>
<evidence type="ECO:0000313" key="1">
    <source>
        <dbReference type="EMBL" id="MDV2621161.1"/>
    </source>
</evidence>